<evidence type="ECO:0000313" key="3">
    <source>
        <dbReference type="EMBL" id="EAU88411.1"/>
    </source>
</evidence>
<keyword evidence="1" id="KW-0114">cAMP</keyword>
<dbReference type="EMBL" id="AACS02000002">
    <property type="protein sequence ID" value="EAU88411.1"/>
    <property type="molecule type" value="Genomic_DNA"/>
</dbReference>
<sequence>MTGTTTTSGINPSPGTNTAIIADRVADLGLNDVSDDECPSPMTAFDIVVVGAGGGPDESNLSAYLLKSHTARWEDGVLALEAGSGQGTLARILKEKPDLFRDPDGESDQVKNQALTASDIYNSIQGFLITHAHMDHIMSLVISAGSLSGCRKRIYAVKQTLKDIESSVFNDRAWPNLASWREDDASYKFLYSPLTPNTTTYEPVSSEFSVATFPLNHGSNDLGPYESVAYFVRQDASGQEFLFFGDVEPDSVASLNGGKPQTLAVWQFAAPKIPHMLSTIFIECSYPSGRADSLLFGHLTPEYLVEELVALAAEVRKSKPAGHSSDRPNKHVRKRQKRLASSTGITNALAGLTVYVTHCKDAGLGDESSGRPMREVIVEQVRSLAEAKGLGVTIKAAEQGMHIQI</sequence>
<proteinExistence type="inferred from homology"/>
<dbReference type="CDD" id="cd07735">
    <property type="entry name" value="class_II_PDE_MBL-fold"/>
    <property type="match status" value="1"/>
</dbReference>
<feature type="region of interest" description="Disordered" evidence="2">
    <location>
        <begin position="317"/>
        <end position="338"/>
    </location>
</feature>
<dbReference type="GO" id="GO:1902660">
    <property type="term" value="P:negative regulation of glucose mediated signaling pathway"/>
    <property type="evidence" value="ECO:0007669"/>
    <property type="project" value="TreeGrafter"/>
</dbReference>
<dbReference type="KEGG" id="cci:CC1G_05177"/>
<protein>
    <submittedName>
        <fullName evidence="3">Class II cAMP phosphodiesterase</fullName>
    </submittedName>
</protein>
<organism evidence="3 4">
    <name type="scientific">Coprinopsis cinerea (strain Okayama-7 / 130 / ATCC MYA-4618 / FGSC 9003)</name>
    <name type="common">Inky cap fungus</name>
    <name type="synonym">Hormographiella aspergillata</name>
    <dbReference type="NCBI Taxonomy" id="240176"/>
    <lineage>
        <taxon>Eukaryota</taxon>
        <taxon>Fungi</taxon>
        <taxon>Dikarya</taxon>
        <taxon>Basidiomycota</taxon>
        <taxon>Agaricomycotina</taxon>
        <taxon>Agaricomycetes</taxon>
        <taxon>Agaricomycetidae</taxon>
        <taxon>Agaricales</taxon>
        <taxon>Agaricineae</taxon>
        <taxon>Psathyrellaceae</taxon>
        <taxon>Coprinopsis</taxon>
    </lineage>
</organism>
<dbReference type="GeneID" id="6009973"/>
<dbReference type="GO" id="GO:0004115">
    <property type="term" value="F:3',5'-cyclic-AMP phosphodiesterase activity"/>
    <property type="evidence" value="ECO:0007669"/>
    <property type="project" value="UniProtKB-UniRule"/>
</dbReference>
<reference evidence="3 4" key="1">
    <citation type="journal article" date="2010" name="Proc. Natl. Acad. Sci. U.S.A.">
        <title>Insights into evolution of multicellular fungi from the assembled chromosomes of the mushroom Coprinopsis cinerea (Coprinus cinereus).</title>
        <authorList>
            <person name="Stajich J.E."/>
            <person name="Wilke S.K."/>
            <person name="Ahren D."/>
            <person name="Au C.H."/>
            <person name="Birren B.W."/>
            <person name="Borodovsky M."/>
            <person name="Burns C."/>
            <person name="Canback B."/>
            <person name="Casselton L.A."/>
            <person name="Cheng C.K."/>
            <person name="Deng J."/>
            <person name="Dietrich F.S."/>
            <person name="Fargo D.C."/>
            <person name="Farman M.L."/>
            <person name="Gathman A.C."/>
            <person name="Goldberg J."/>
            <person name="Guigo R."/>
            <person name="Hoegger P.J."/>
            <person name="Hooker J.B."/>
            <person name="Huggins A."/>
            <person name="James T.Y."/>
            <person name="Kamada T."/>
            <person name="Kilaru S."/>
            <person name="Kodira C."/>
            <person name="Kues U."/>
            <person name="Kupfer D."/>
            <person name="Kwan H.S."/>
            <person name="Lomsadze A."/>
            <person name="Li W."/>
            <person name="Lilly W.W."/>
            <person name="Ma L.J."/>
            <person name="Mackey A.J."/>
            <person name="Manning G."/>
            <person name="Martin F."/>
            <person name="Muraguchi H."/>
            <person name="Natvig D.O."/>
            <person name="Palmerini H."/>
            <person name="Ramesh M.A."/>
            <person name="Rehmeyer C.J."/>
            <person name="Roe B.A."/>
            <person name="Shenoy N."/>
            <person name="Stanke M."/>
            <person name="Ter-Hovhannisyan V."/>
            <person name="Tunlid A."/>
            <person name="Velagapudi R."/>
            <person name="Vision T.J."/>
            <person name="Zeng Q."/>
            <person name="Zolan M.E."/>
            <person name="Pukkila P.J."/>
        </authorList>
    </citation>
    <scope>NUCLEOTIDE SEQUENCE [LARGE SCALE GENOMIC DNA]</scope>
    <source>
        <strain evidence="4">Okayama-7 / 130 / ATCC MYA-4618 / FGSC 9003</strain>
    </source>
</reference>
<dbReference type="OrthoDB" id="258495at2759"/>
<dbReference type="PANTHER" id="PTHR28283">
    <property type="entry name" value="3',5'-CYCLIC-NUCLEOTIDE PHOSPHODIESTERASE 1"/>
    <property type="match status" value="1"/>
</dbReference>
<keyword evidence="4" id="KW-1185">Reference proteome</keyword>
<evidence type="ECO:0000256" key="2">
    <source>
        <dbReference type="SAM" id="MobiDB-lite"/>
    </source>
</evidence>
<dbReference type="GO" id="GO:0006198">
    <property type="term" value="P:cAMP catabolic process"/>
    <property type="evidence" value="ECO:0007669"/>
    <property type="project" value="UniProtKB-UniRule"/>
</dbReference>
<evidence type="ECO:0000256" key="1">
    <source>
        <dbReference type="PIRNR" id="PIRNR000962"/>
    </source>
</evidence>
<dbReference type="AlphaFoldDB" id="A8NG51"/>
<dbReference type="Pfam" id="PF02112">
    <property type="entry name" value="PDEase_II"/>
    <property type="match status" value="1"/>
</dbReference>
<dbReference type="InParanoid" id="A8NG51"/>
<comment type="caution">
    <text evidence="3">The sequence shown here is derived from an EMBL/GenBank/DDBJ whole genome shotgun (WGS) entry which is preliminary data.</text>
</comment>
<dbReference type="FunCoup" id="A8NG51">
    <property type="interactions" value="42"/>
</dbReference>
<gene>
    <name evidence="3" type="ORF">CC1G_05177</name>
</gene>
<evidence type="ECO:0000313" key="4">
    <source>
        <dbReference type="Proteomes" id="UP000001861"/>
    </source>
</evidence>
<dbReference type="InterPro" id="IPR036866">
    <property type="entry name" value="RibonucZ/Hydroxyglut_hydro"/>
</dbReference>
<dbReference type="Proteomes" id="UP000001861">
    <property type="component" value="Unassembled WGS sequence"/>
</dbReference>
<dbReference type="OMA" id="YYITHPH"/>
<keyword evidence="1" id="KW-0378">Hydrolase</keyword>
<dbReference type="PIRSF" id="PIRSF000962">
    <property type="entry name" value="Cyc_nuc_PDEase"/>
    <property type="match status" value="1"/>
</dbReference>
<accession>A8NG51</accession>
<dbReference type="Gene3D" id="3.60.15.10">
    <property type="entry name" value="Ribonuclease Z/Hydroxyacylglutathione hydrolase-like"/>
    <property type="match status" value="1"/>
</dbReference>
<dbReference type="RefSeq" id="XP_001833477.1">
    <property type="nucleotide sequence ID" value="XM_001833425.1"/>
</dbReference>
<dbReference type="eggNOG" id="ENOG502RFKK">
    <property type="taxonomic scope" value="Eukaryota"/>
</dbReference>
<dbReference type="STRING" id="240176.A8NG51"/>
<dbReference type="GO" id="GO:0047555">
    <property type="term" value="F:3',5'-cyclic-GMP phosphodiesterase activity"/>
    <property type="evidence" value="ECO:0007669"/>
    <property type="project" value="TreeGrafter"/>
</dbReference>
<dbReference type="SUPFAM" id="SSF56281">
    <property type="entry name" value="Metallo-hydrolase/oxidoreductase"/>
    <property type="match status" value="1"/>
</dbReference>
<dbReference type="PRINTS" id="PR00388">
    <property type="entry name" value="PDIESTERASE2"/>
</dbReference>
<name>A8NG51_COPC7</name>
<dbReference type="PANTHER" id="PTHR28283:SF1">
    <property type="entry name" value="3',5'-CYCLIC-NUCLEOTIDE PHOSPHODIESTERASE 1"/>
    <property type="match status" value="1"/>
</dbReference>
<comment type="similarity">
    <text evidence="1">Belongs to the cyclic nucleotide phosphodiesterase class-II family.</text>
</comment>
<dbReference type="InterPro" id="IPR000396">
    <property type="entry name" value="Pdiesterase2"/>
</dbReference>
<dbReference type="VEuPathDB" id="FungiDB:CC1G_05177"/>